<feature type="binding site" evidence="9">
    <location>
        <begin position="279"/>
        <end position="283"/>
    </location>
    <ligand>
        <name>ATP</name>
        <dbReference type="ChEBI" id="CHEBI:30616"/>
    </ligand>
</feature>
<dbReference type="Pfam" id="PF01929">
    <property type="entry name" value="Ribosomal_L14e"/>
    <property type="match status" value="1"/>
</dbReference>
<evidence type="ECO:0000256" key="8">
    <source>
        <dbReference type="PIRSR" id="PIRSR600407-1"/>
    </source>
</evidence>
<feature type="non-terminal residue" evidence="13">
    <location>
        <position position="709"/>
    </location>
</feature>
<proteinExistence type="inferred from homology"/>
<feature type="domain" description="Large ribosomal subunit protein eL14" evidence="12">
    <location>
        <begin position="610"/>
        <end position="663"/>
    </location>
</feature>
<evidence type="ECO:0000256" key="3">
    <source>
        <dbReference type="ARBA" id="ARBA00022801"/>
    </source>
</evidence>
<gene>
    <name evidence="13" type="primary">Entpd3</name>
    <name evidence="13" type="ORF">GTO96_0009228</name>
</gene>
<dbReference type="EMBL" id="JAATIS010002524">
    <property type="protein sequence ID" value="KAG2464991.1"/>
    <property type="molecule type" value="Genomic_DNA"/>
</dbReference>
<dbReference type="GO" id="GO:0003735">
    <property type="term" value="F:structural constituent of ribosome"/>
    <property type="evidence" value="ECO:0007669"/>
    <property type="project" value="InterPro"/>
</dbReference>
<evidence type="ECO:0000259" key="12">
    <source>
        <dbReference type="Pfam" id="PF01929"/>
    </source>
</evidence>
<dbReference type="SUPFAM" id="SSF50104">
    <property type="entry name" value="Translation proteins SH3-like domain"/>
    <property type="match status" value="1"/>
</dbReference>
<keyword evidence="4" id="KW-0689">Ribosomal protein</keyword>
<evidence type="ECO:0000313" key="14">
    <source>
        <dbReference type="Proteomes" id="UP000886611"/>
    </source>
</evidence>
<evidence type="ECO:0000256" key="7">
    <source>
        <dbReference type="ARBA" id="ARBA00035318"/>
    </source>
</evidence>
<evidence type="ECO:0000256" key="6">
    <source>
        <dbReference type="ARBA" id="ARBA00035215"/>
    </source>
</evidence>
<dbReference type="InterPro" id="IPR008991">
    <property type="entry name" value="Translation_prot_SH3-like_sf"/>
</dbReference>
<dbReference type="CDD" id="cd23702">
    <property type="entry name" value="eL14"/>
    <property type="match status" value="1"/>
</dbReference>
<dbReference type="PANTHER" id="PTHR11782">
    <property type="entry name" value="ADENOSINE/GUANOSINE DIPHOSPHATASE"/>
    <property type="match status" value="1"/>
</dbReference>
<dbReference type="GO" id="GO:0004382">
    <property type="term" value="F:GDP phosphatase activity"/>
    <property type="evidence" value="ECO:0007669"/>
    <property type="project" value="TreeGrafter"/>
</dbReference>
<dbReference type="GO" id="GO:0017111">
    <property type="term" value="F:ribonucleoside triphosphate phosphatase activity"/>
    <property type="evidence" value="ECO:0007669"/>
    <property type="project" value="TreeGrafter"/>
</dbReference>
<dbReference type="InterPro" id="IPR000407">
    <property type="entry name" value="GDA1_CD39_NTPase"/>
</dbReference>
<keyword evidence="3 10" id="KW-0378">Hydrolase</keyword>
<evidence type="ECO:0000256" key="11">
    <source>
        <dbReference type="SAM" id="Phobius"/>
    </source>
</evidence>
<organism evidence="13 14">
    <name type="scientific">Polypterus senegalus</name>
    <name type="common">Senegal bichir</name>
    <dbReference type="NCBI Taxonomy" id="55291"/>
    <lineage>
        <taxon>Eukaryota</taxon>
        <taxon>Metazoa</taxon>
        <taxon>Chordata</taxon>
        <taxon>Craniata</taxon>
        <taxon>Vertebrata</taxon>
        <taxon>Euteleostomi</taxon>
        <taxon>Actinopterygii</taxon>
        <taxon>Polypteriformes</taxon>
        <taxon>Polypteridae</taxon>
        <taxon>Polypterus</taxon>
    </lineage>
</organism>
<evidence type="ECO:0000256" key="1">
    <source>
        <dbReference type="ARBA" id="ARBA00006592"/>
    </source>
</evidence>
<dbReference type="GO" id="GO:0045134">
    <property type="term" value="F:UDP phosphatase activity"/>
    <property type="evidence" value="ECO:0007669"/>
    <property type="project" value="TreeGrafter"/>
</dbReference>
<dbReference type="PROSITE" id="PS01238">
    <property type="entry name" value="GDA1_CD39_NTPASE"/>
    <property type="match status" value="1"/>
</dbReference>
<evidence type="ECO:0000256" key="10">
    <source>
        <dbReference type="RuleBase" id="RU003833"/>
    </source>
</evidence>
<evidence type="ECO:0000256" key="2">
    <source>
        <dbReference type="ARBA" id="ARBA00009283"/>
    </source>
</evidence>
<keyword evidence="14" id="KW-1185">Reference proteome</keyword>
<keyword evidence="11" id="KW-0812">Transmembrane</keyword>
<comment type="similarity">
    <text evidence="1">Belongs to the eukaryotic ribosomal protein eL14 family.</text>
</comment>
<dbReference type="InterPro" id="IPR002784">
    <property type="entry name" value="Ribosomal_eL14_dom"/>
</dbReference>
<evidence type="ECO:0000256" key="9">
    <source>
        <dbReference type="PIRSR" id="PIRSR600407-2"/>
    </source>
</evidence>
<evidence type="ECO:0000256" key="5">
    <source>
        <dbReference type="ARBA" id="ARBA00023274"/>
    </source>
</evidence>
<dbReference type="GO" id="GO:0006412">
    <property type="term" value="P:translation"/>
    <property type="evidence" value="ECO:0007669"/>
    <property type="project" value="InterPro"/>
</dbReference>
<feature type="transmembrane region" description="Helical" evidence="11">
    <location>
        <begin position="541"/>
        <end position="566"/>
    </location>
</feature>
<keyword evidence="5" id="KW-0687">Ribonucleoprotein</keyword>
<dbReference type="Proteomes" id="UP000886611">
    <property type="component" value="Unassembled WGS sequence"/>
</dbReference>
<dbReference type="GO" id="GO:0005524">
    <property type="term" value="F:ATP binding"/>
    <property type="evidence" value="ECO:0007669"/>
    <property type="project" value="UniProtKB-KW"/>
</dbReference>
<dbReference type="Gene3D" id="3.30.420.40">
    <property type="match status" value="1"/>
</dbReference>
<dbReference type="GO" id="GO:0009134">
    <property type="term" value="P:nucleoside diphosphate catabolic process"/>
    <property type="evidence" value="ECO:0007669"/>
    <property type="project" value="TreeGrafter"/>
</dbReference>
<keyword evidence="11" id="KW-1133">Transmembrane helix</keyword>
<feature type="active site" description="Proton acceptor" evidence="8">
    <location>
        <position position="239"/>
    </location>
</feature>
<evidence type="ECO:0000313" key="13">
    <source>
        <dbReference type="EMBL" id="KAG2464991.1"/>
    </source>
</evidence>
<dbReference type="Gene3D" id="2.30.30.30">
    <property type="match status" value="1"/>
</dbReference>
<dbReference type="FunFam" id="2.30.30.30:FF:000022">
    <property type="entry name" value="60S ribosomal protein L14"/>
    <property type="match status" value="1"/>
</dbReference>
<name>A0A8X7XBB9_POLSE</name>
<keyword evidence="9" id="KW-0067">ATP-binding</keyword>
<sequence length="709" mass="79042">MPFLLAASTPLSSSVLFHPTLANERREAAPFIPTRMGLSCFPAIPRGHTPVWRKCRLRTRKPSGCPQSSSPQHFRHTRVLQAPGLRLAVATGPHALYPWPPTQPGRSPPRGLEEAQAFLRSAWAPWLGSTPSLMRHCLLPISVSIPRHFSPGISSLGIDANVDFQMWHSMADCINKSKDVIPPTQYNTTPIYLGATAGMRLLRSQNETAADVILLTVQRYLQSLPFDYKGASVITGQEEGIYGWITANYLMGNFLEKNLWNAWVRPHGAETSGALDLGGASTQIAFTPEWEDRGDSTLSVMLYGYEYHVYTHSFACYGRDEAERRLLATLVQKTSSSAFTENPCFPQNYVTTLSAKSIFGSQCTATYRTEDYNPNSRITFVGTGDPGLCRETVFSLFDFTSCHGKQQCSFDGVYQPEVIGKFVAFSGFYYTAEALGLSGSFSLDTFNSSTWSFCAQEWQMLKAKHSTMKEGYLRSYCFSANYIYNLLVHGYKFNSLTWPLISFQREVSKSSIAWSLGYMLNQTNMIPAKAGHFKLPMSSSVFAGLLFTFSSLAILSLLFLIISFVFKRYVQIGRVAYVSFGPHAGKLVAIVDVIDQNRALVEGPCTDVRRQSMPFKCMQLTDFVIKIPHSTRSKFVRKAWEKAEVNKKWTESSWAKKIEAREKAIAWFACLVTMGLARLELGRPVHMSLEAAPSLPADGSGLQESAVTR</sequence>
<feature type="non-terminal residue" evidence="13">
    <location>
        <position position="1"/>
    </location>
</feature>
<evidence type="ECO:0000256" key="4">
    <source>
        <dbReference type="ARBA" id="ARBA00022980"/>
    </source>
</evidence>
<dbReference type="InterPro" id="IPR014722">
    <property type="entry name" value="Rib_uL2_dom2"/>
</dbReference>
<dbReference type="GO" id="GO:0015934">
    <property type="term" value="C:large ribosomal subunit"/>
    <property type="evidence" value="ECO:0007669"/>
    <property type="project" value="UniProtKB-ARBA"/>
</dbReference>
<dbReference type="AlphaFoldDB" id="A0A8X7XBB9"/>
<dbReference type="Gene3D" id="3.30.420.150">
    <property type="entry name" value="Exopolyphosphatase. Domain 2"/>
    <property type="match status" value="1"/>
</dbReference>
<comment type="caution">
    <text evidence="13">The sequence shown here is derived from an EMBL/GenBank/DDBJ whole genome shotgun (WGS) entry which is preliminary data.</text>
</comment>
<keyword evidence="11" id="KW-0472">Membrane</keyword>
<dbReference type="GO" id="GO:0005886">
    <property type="term" value="C:plasma membrane"/>
    <property type="evidence" value="ECO:0007669"/>
    <property type="project" value="TreeGrafter"/>
</dbReference>
<dbReference type="PANTHER" id="PTHR11782:SF38">
    <property type="entry name" value="ECTONUCLEOSIDE TRIPHOSPHATE DIPHOSPHOHYDROLASE 3"/>
    <property type="match status" value="1"/>
</dbReference>
<protein>
    <recommendedName>
        <fullName evidence="6">Large ribosomal subunit protein eL14</fullName>
    </recommendedName>
    <alternativeName>
        <fullName evidence="7">60S ribosomal protein L14</fullName>
    </alternativeName>
</protein>
<dbReference type="Pfam" id="PF01150">
    <property type="entry name" value="GDA1_CD39"/>
    <property type="match status" value="1"/>
</dbReference>
<reference evidence="13 14" key="1">
    <citation type="journal article" date="2021" name="Cell">
        <title>Tracing the genetic footprints of vertebrate landing in non-teleost ray-finned fishes.</title>
        <authorList>
            <person name="Bi X."/>
            <person name="Wang K."/>
            <person name="Yang L."/>
            <person name="Pan H."/>
            <person name="Jiang H."/>
            <person name="Wei Q."/>
            <person name="Fang M."/>
            <person name="Yu H."/>
            <person name="Zhu C."/>
            <person name="Cai Y."/>
            <person name="He Y."/>
            <person name="Gan X."/>
            <person name="Zeng H."/>
            <person name="Yu D."/>
            <person name="Zhu Y."/>
            <person name="Jiang H."/>
            <person name="Qiu Q."/>
            <person name="Yang H."/>
            <person name="Zhang Y.E."/>
            <person name="Wang W."/>
            <person name="Zhu M."/>
            <person name="He S."/>
            <person name="Zhang G."/>
        </authorList>
    </citation>
    <scope>NUCLEOTIDE SEQUENCE [LARGE SCALE GENOMIC DNA]</scope>
    <source>
        <strain evidence="13">Bchr_013</strain>
    </source>
</reference>
<keyword evidence="9" id="KW-0547">Nucleotide-binding</keyword>
<comment type="similarity">
    <text evidence="2 10">Belongs to the GDA1/CD39 NTPase family.</text>
</comment>
<dbReference type="GO" id="GO:0005737">
    <property type="term" value="C:cytoplasm"/>
    <property type="evidence" value="ECO:0007669"/>
    <property type="project" value="UniProtKB-ARBA"/>
</dbReference>
<accession>A0A8X7XBB9</accession>